<feature type="compositionally biased region" description="Basic and acidic residues" evidence="1">
    <location>
        <begin position="524"/>
        <end position="574"/>
    </location>
</feature>
<proteinExistence type="predicted"/>
<feature type="compositionally biased region" description="Basic and acidic residues" evidence="1">
    <location>
        <begin position="586"/>
        <end position="610"/>
    </location>
</feature>
<evidence type="ECO:0000256" key="1">
    <source>
        <dbReference type="SAM" id="MobiDB-lite"/>
    </source>
</evidence>
<feature type="compositionally biased region" description="Basic and acidic residues" evidence="1">
    <location>
        <begin position="487"/>
        <end position="506"/>
    </location>
</feature>
<gene>
    <name evidence="2" type="ORF">K6K41_26445</name>
</gene>
<evidence type="ECO:0000313" key="2">
    <source>
        <dbReference type="EMBL" id="QZO00064.1"/>
    </source>
</evidence>
<accession>A0A9E6UND1</accession>
<feature type="compositionally biased region" description="Basic residues" evidence="1">
    <location>
        <begin position="507"/>
        <end position="523"/>
    </location>
</feature>
<dbReference type="Proteomes" id="UP000825701">
    <property type="component" value="Chromosome"/>
</dbReference>
<dbReference type="AlphaFoldDB" id="A0A9E6UND1"/>
<feature type="region of interest" description="Disordered" evidence="1">
    <location>
        <begin position="481"/>
        <end position="642"/>
    </location>
</feature>
<evidence type="ECO:0000313" key="3">
    <source>
        <dbReference type="Proteomes" id="UP000825701"/>
    </source>
</evidence>
<protein>
    <submittedName>
        <fullName evidence="2">Uncharacterized protein</fullName>
    </submittedName>
</protein>
<dbReference type="RefSeq" id="WP_261403211.1">
    <property type="nucleotide sequence ID" value="NZ_CP081869.1"/>
</dbReference>
<keyword evidence="3" id="KW-1185">Reference proteome</keyword>
<organism evidence="2 3">
    <name type="scientific">Chenggangzhangella methanolivorans</name>
    <dbReference type="NCBI Taxonomy" id="1437009"/>
    <lineage>
        <taxon>Bacteria</taxon>
        <taxon>Pseudomonadati</taxon>
        <taxon>Pseudomonadota</taxon>
        <taxon>Alphaproteobacteria</taxon>
        <taxon>Hyphomicrobiales</taxon>
        <taxon>Methylopilaceae</taxon>
        <taxon>Chenggangzhangella</taxon>
    </lineage>
</organism>
<feature type="compositionally biased region" description="Basic residues" evidence="1">
    <location>
        <begin position="611"/>
        <end position="630"/>
    </location>
</feature>
<dbReference type="KEGG" id="cmet:K6K41_26445"/>
<sequence>MKRALATAAIVIAVVCGAGALFGPMLAQRYAEAQVDKALSRIRVQTTSVAGRGDVSLDLASQTVAVRDLYVESARREQRIQIKSLKIVGAQASEGLLTADRVVFDDVTIRSAGETITIPRIDIENYSGPERGLTATPGIGRNARTQADLIAMVSLERATAPLVTFSGDRSEIRRTLRNLSVNRVVKGAVESATVDGVSLDIPYLAPDSSPQTSSLSASAGPLVYEGVNLPTLWRFYAGDGAGDRQPFLKSGVIVNVSAVATLRPGGEIRASWRRLKVENVEVRPLAFPVTAIDVVISKLREGVPTTPAEIREQLLYGADGLRAVSFDRVRIDGAKVEIARDGELRRALDVGAAEIGPYADGRLDMVKLEAARFDREDGVRFAVEKAEAHGFEASGVLDYADKVGRDEVLMTTAPTAAELVRHAPRLTSAEASGVDAAGPDGEVTARSVRVEFNAPLNVVPQHVAFDLDDLDARPAAGSRGAAALENDAARKPARRAELCADAGSRRRDPRARRLRLPLRRPRRRESEGRARRLRPDAGGRERNGLRRQVFGDRGRDLQDQDHRRRRGRDTDPPRRRAGPYAGRTLSRADRPRRAGDDDAGVRPAGRELRRVGRALHPRPAHARGHRHAARERRAPARADPRL</sequence>
<dbReference type="EMBL" id="CP081869">
    <property type="protein sequence ID" value="QZO00064.1"/>
    <property type="molecule type" value="Genomic_DNA"/>
</dbReference>
<name>A0A9E6UND1_9HYPH</name>
<reference evidence="2" key="1">
    <citation type="submission" date="2021-08" db="EMBL/GenBank/DDBJ databases">
        <authorList>
            <person name="Zhang H."/>
            <person name="Xu M."/>
            <person name="Yu Z."/>
            <person name="Yang L."/>
            <person name="Cai Y."/>
        </authorList>
    </citation>
    <scope>NUCLEOTIDE SEQUENCE</scope>
    <source>
        <strain evidence="2">CHL1</strain>
    </source>
</reference>
<feature type="compositionally biased region" description="Basic and acidic residues" evidence="1">
    <location>
        <begin position="631"/>
        <end position="642"/>
    </location>
</feature>